<dbReference type="AlphaFoldDB" id="A0A5C3QSN3"/>
<dbReference type="STRING" id="1884261.A0A5C3QSN3"/>
<dbReference type="EMBL" id="ML178818">
    <property type="protein sequence ID" value="TFL04358.1"/>
    <property type="molecule type" value="Genomic_DNA"/>
</dbReference>
<dbReference type="Gene3D" id="1.20.120.520">
    <property type="entry name" value="nmb1532 protein domain like"/>
    <property type="match status" value="1"/>
</dbReference>
<evidence type="ECO:0000259" key="1">
    <source>
        <dbReference type="Pfam" id="PF01814"/>
    </source>
</evidence>
<dbReference type="InterPro" id="IPR012312">
    <property type="entry name" value="Hemerythrin-like"/>
</dbReference>
<keyword evidence="3" id="KW-1185">Reference proteome</keyword>
<sequence length="177" mass="20854">MASTATITHRKYTAQEERVWNQLTVMMSHFHEHFKREFNSIYEMADGSFTKIGYSLPLFLRQAQQLNSHLTMHHTIEEREIFPILAKRMPDFDHNVEGVHLKSHEGIHDGLEELEKLVKNYRVNPSSYSPTEMRACLDGFRQVLFEHLDQEVADLKGENLKKYWTFEEIQAIVSRGF</sequence>
<name>A0A5C3QSN3_9AGAR</name>
<evidence type="ECO:0000313" key="2">
    <source>
        <dbReference type="EMBL" id="TFL04358.1"/>
    </source>
</evidence>
<dbReference type="CDD" id="cd12108">
    <property type="entry name" value="Hr-like"/>
    <property type="match status" value="1"/>
</dbReference>
<dbReference type="Pfam" id="PF01814">
    <property type="entry name" value="Hemerythrin"/>
    <property type="match status" value="1"/>
</dbReference>
<dbReference type="InterPro" id="IPR053206">
    <property type="entry name" value="Dimeric_xanthone_biosynth"/>
</dbReference>
<reference evidence="2 3" key="1">
    <citation type="journal article" date="2019" name="Nat. Ecol. Evol.">
        <title>Megaphylogeny resolves global patterns of mushroom evolution.</title>
        <authorList>
            <person name="Varga T."/>
            <person name="Krizsan K."/>
            <person name="Foldi C."/>
            <person name="Dima B."/>
            <person name="Sanchez-Garcia M."/>
            <person name="Sanchez-Ramirez S."/>
            <person name="Szollosi G.J."/>
            <person name="Szarkandi J.G."/>
            <person name="Papp V."/>
            <person name="Albert L."/>
            <person name="Andreopoulos W."/>
            <person name="Angelini C."/>
            <person name="Antonin V."/>
            <person name="Barry K.W."/>
            <person name="Bougher N.L."/>
            <person name="Buchanan P."/>
            <person name="Buyck B."/>
            <person name="Bense V."/>
            <person name="Catcheside P."/>
            <person name="Chovatia M."/>
            <person name="Cooper J."/>
            <person name="Damon W."/>
            <person name="Desjardin D."/>
            <person name="Finy P."/>
            <person name="Geml J."/>
            <person name="Haridas S."/>
            <person name="Hughes K."/>
            <person name="Justo A."/>
            <person name="Karasinski D."/>
            <person name="Kautmanova I."/>
            <person name="Kiss B."/>
            <person name="Kocsube S."/>
            <person name="Kotiranta H."/>
            <person name="LaButti K.M."/>
            <person name="Lechner B.E."/>
            <person name="Liimatainen K."/>
            <person name="Lipzen A."/>
            <person name="Lukacs Z."/>
            <person name="Mihaltcheva S."/>
            <person name="Morgado L.N."/>
            <person name="Niskanen T."/>
            <person name="Noordeloos M.E."/>
            <person name="Ohm R.A."/>
            <person name="Ortiz-Santana B."/>
            <person name="Ovrebo C."/>
            <person name="Racz N."/>
            <person name="Riley R."/>
            <person name="Savchenko A."/>
            <person name="Shiryaev A."/>
            <person name="Soop K."/>
            <person name="Spirin V."/>
            <person name="Szebenyi C."/>
            <person name="Tomsovsky M."/>
            <person name="Tulloss R.E."/>
            <person name="Uehling J."/>
            <person name="Grigoriev I.V."/>
            <person name="Vagvolgyi C."/>
            <person name="Papp T."/>
            <person name="Martin F.M."/>
            <person name="Miettinen O."/>
            <person name="Hibbett D.S."/>
            <person name="Nagy L.G."/>
        </authorList>
    </citation>
    <scope>NUCLEOTIDE SEQUENCE [LARGE SCALE GENOMIC DNA]</scope>
    <source>
        <strain evidence="2 3">CBS 309.79</strain>
    </source>
</reference>
<proteinExistence type="predicted"/>
<gene>
    <name evidence="2" type="ORF">BDV98DRAFT_314254</name>
</gene>
<dbReference type="Proteomes" id="UP000305067">
    <property type="component" value="Unassembled WGS sequence"/>
</dbReference>
<organism evidence="2 3">
    <name type="scientific">Pterulicium gracile</name>
    <dbReference type="NCBI Taxonomy" id="1884261"/>
    <lineage>
        <taxon>Eukaryota</taxon>
        <taxon>Fungi</taxon>
        <taxon>Dikarya</taxon>
        <taxon>Basidiomycota</taxon>
        <taxon>Agaricomycotina</taxon>
        <taxon>Agaricomycetes</taxon>
        <taxon>Agaricomycetidae</taxon>
        <taxon>Agaricales</taxon>
        <taxon>Pleurotineae</taxon>
        <taxon>Pterulaceae</taxon>
        <taxon>Pterulicium</taxon>
    </lineage>
</organism>
<evidence type="ECO:0000313" key="3">
    <source>
        <dbReference type="Proteomes" id="UP000305067"/>
    </source>
</evidence>
<dbReference type="OrthoDB" id="10044044at2759"/>
<accession>A0A5C3QSN3</accession>
<dbReference type="PANTHER" id="PTHR38048">
    <property type="entry name" value="EXPRESSED PROTEIN"/>
    <property type="match status" value="1"/>
</dbReference>
<feature type="domain" description="Hemerythrin-like" evidence="1">
    <location>
        <begin position="26"/>
        <end position="151"/>
    </location>
</feature>
<protein>
    <submittedName>
        <fullName evidence="2">Hemerythrin HHE cation binding domain-containing protein</fullName>
    </submittedName>
</protein>
<dbReference type="PANTHER" id="PTHR38048:SF1">
    <property type="entry name" value="HEMERYTHRIN-LIKE DOMAIN-CONTAINING PROTEIN"/>
    <property type="match status" value="1"/>
</dbReference>